<proteinExistence type="predicted"/>
<dbReference type="Proteomes" id="UP001500192">
    <property type="component" value="Unassembled WGS sequence"/>
</dbReference>
<evidence type="ECO:0000313" key="2">
    <source>
        <dbReference type="Proteomes" id="UP001500192"/>
    </source>
</evidence>
<dbReference type="EMBL" id="BAABIB010000078">
    <property type="protein sequence ID" value="GAA5167254.1"/>
    <property type="molecule type" value="Genomic_DNA"/>
</dbReference>
<evidence type="ECO:0000313" key="1">
    <source>
        <dbReference type="EMBL" id="GAA5167254.1"/>
    </source>
</evidence>
<sequence length="213" mass="23514">MTEPSPARRRAAEKIFAHEERLAAQRHEREVRPGFRERVEELMRGEWGEPVAALRLGDTSLGFEVPGRRLDGTIKGRKLARRFFWNILRGIAGGAWTVFALVNGAGGGGGRWGSPFEREIRVKGPANALALDLTDRLRSVKGPWLVLSRSGVALVDSGSAYLDPADAAPPRIVWQARTPQAPEVDVRGCTITWPDGSTFRFPLHSSAEAQRLR</sequence>
<reference evidence="2" key="1">
    <citation type="journal article" date="2019" name="Int. J. Syst. Evol. Microbiol.">
        <title>The Global Catalogue of Microorganisms (GCM) 10K type strain sequencing project: providing services to taxonomists for standard genome sequencing and annotation.</title>
        <authorList>
            <consortium name="The Broad Institute Genomics Platform"/>
            <consortium name="The Broad Institute Genome Sequencing Center for Infectious Disease"/>
            <person name="Wu L."/>
            <person name="Ma J."/>
        </authorList>
    </citation>
    <scope>NUCLEOTIDE SEQUENCE [LARGE SCALE GENOMIC DNA]</scope>
    <source>
        <strain evidence="2">JCM 18054</strain>
    </source>
</reference>
<name>A0ABP9QU29_9PSEU</name>
<organism evidence="1 2">
    <name type="scientific">Amycolatopsis dongchuanensis</name>
    <dbReference type="NCBI Taxonomy" id="1070866"/>
    <lineage>
        <taxon>Bacteria</taxon>
        <taxon>Bacillati</taxon>
        <taxon>Actinomycetota</taxon>
        <taxon>Actinomycetes</taxon>
        <taxon>Pseudonocardiales</taxon>
        <taxon>Pseudonocardiaceae</taxon>
        <taxon>Amycolatopsis</taxon>
    </lineage>
</organism>
<accession>A0ABP9QU29</accession>
<comment type="caution">
    <text evidence="1">The sequence shown here is derived from an EMBL/GenBank/DDBJ whole genome shotgun (WGS) entry which is preliminary data.</text>
</comment>
<protein>
    <submittedName>
        <fullName evidence="1">Uncharacterized protein</fullName>
    </submittedName>
</protein>
<keyword evidence="2" id="KW-1185">Reference proteome</keyword>
<gene>
    <name evidence="1" type="ORF">GCM10023214_41070</name>
</gene>
<dbReference type="RefSeq" id="WP_346054598.1">
    <property type="nucleotide sequence ID" value="NZ_BAABIB010000078.1"/>
</dbReference>